<comment type="caution">
    <text evidence="2">The sequence shown here is derived from an EMBL/GenBank/DDBJ whole genome shotgun (WGS) entry which is preliminary data.</text>
</comment>
<sequence>MLLEFFSCDGRRLGDKTTLEQPVHQVTSIPLAALQSYPLDDFTMSERMDWAENRITTEEEDNAYCLLGILGISMPPHYGEGRRQAFSRLQMEVEAVNNAPSIIPFPQNDRFVGRESQLAELEAKLFDDKQTTTLAIVGPRGTGKSQLALELACRTRQRYRDYSVFWIDASDVESLYQSYASIAQKLKIPGWDDQKTDLKQLVKLHLDEKIAKQCLLIFDNAEDRNLESSGLSTTRGADVLNYLPQSELCTIILTTTNSDISKRLALQDVVELKGLTPDVAQRMLKKHVNTPISGSEQEEAELLLQELLYLPLAIVQAAAYINTRNMTLQEYRSQLGGQKKPALEDSSELLKANLQGYGTNDPVATTLFISVDQIRRNNALAAGYLFLATCVDRKDIPLVLLEASSHPQREDAVRLLSSYALVTRRPADSAFDLHRLVHAALREWLQNQELRGQWIQHAITRLLSVFPGNDHGSRSKWRRLLPHAMSALSYGHVERESEEKSTLTHKCAITLHSEGRYNEAKELFVQFVETSKRVLGEEHPDMLTSMSNLASTYSSQGQWKEAEVLEVQVMETRERVLGEKHPDTLTSMNNLALTYSSQGRWKEAEVLGVQVIETRKIVLGKEHSDTLTSIVNLASTYKDQGRWEEAEVLEVQVMEIRKTTLSDEHPDTLISMDNLASTYYNQGRYEEAEKLHAQVLDTRKMVLGDKHPNVIISIANVASTHYNQGRYEEAEKLFVQAVETSKEVLGEEHPKTLTGVANLASTYLILGRWQEAEEQFAHVKETSERVLGEEHPATLLASSNLAVAIKILGRKEEAILLMETCIQLRDRALGSPHPITESLLKILNEWRTEDLQISQ</sequence>
<dbReference type="Proteomes" id="UP001521222">
    <property type="component" value="Unassembled WGS sequence"/>
</dbReference>
<evidence type="ECO:0000259" key="1">
    <source>
        <dbReference type="SMART" id="SM00382"/>
    </source>
</evidence>
<dbReference type="Pfam" id="PF00931">
    <property type="entry name" value="NB-ARC"/>
    <property type="match status" value="1"/>
</dbReference>
<dbReference type="EMBL" id="JAKIXB020000041">
    <property type="protein sequence ID" value="KAL1593476.1"/>
    <property type="molecule type" value="Genomic_DNA"/>
</dbReference>
<dbReference type="InterPro" id="IPR027417">
    <property type="entry name" value="P-loop_NTPase"/>
</dbReference>
<organism evidence="2 3">
    <name type="scientific">Nothophoma quercina</name>
    <dbReference type="NCBI Taxonomy" id="749835"/>
    <lineage>
        <taxon>Eukaryota</taxon>
        <taxon>Fungi</taxon>
        <taxon>Dikarya</taxon>
        <taxon>Ascomycota</taxon>
        <taxon>Pezizomycotina</taxon>
        <taxon>Dothideomycetes</taxon>
        <taxon>Pleosporomycetidae</taxon>
        <taxon>Pleosporales</taxon>
        <taxon>Pleosporineae</taxon>
        <taxon>Didymellaceae</taxon>
        <taxon>Nothophoma</taxon>
    </lineage>
</organism>
<reference evidence="2 3" key="1">
    <citation type="submission" date="2024-02" db="EMBL/GenBank/DDBJ databases">
        <title>De novo assembly and annotation of 12 fungi associated with fruit tree decline syndrome in Ontario, Canada.</title>
        <authorList>
            <person name="Sulman M."/>
            <person name="Ellouze W."/>
            <person name="Ilyukhin E."/>
        </authorList>
    </citation>
    <scope>NUCLEOTIDE SEQUENCE [LARGE SCALE GENOMIC DNA]</scope>
    <source>
        <strain evidence="2 3">M97-236</strain>
    </source>
</reference>
<dbReference type="Gene3D" id="1.25.40.10">
    <property type="entry name" value="Tetratricopeptide repeat domain"/>
    <property type="match status" value="2"/>
</dbReference>
<dbReference type="Gene3D" id="3.40.50.300">
    <property type="entry name" value="P-loop containing nucleotide triphosphate hydrolases"/>
    <property type="match status" value="1"/>
</dbReference>
<dbReference type="PANTHER" id="PTHR46082">
    <property type="entry name" value="ATP/GTP-BINDING PROTEIN-RELATED"/>
    <property type="match status" value="1"/>
</dbReference>
<name>A0ABR3QMV6_9PLEO</name>
<dbReference type="SMART" id="SM00028">
    <property type="entry name" value="TPR"/>
    <property type="match status" value="6"/>
</dbReference>
<evidence type="ECO:0000313" key="3">
    <source>
        <dbReference type="Proteomes" id="UP001521222"/>
    </source>
</evidence>
<dbReference type="SUPFAM" id="SSF52540">
    <property type="entry name" value="P-loop containing nucleoside triphosphate hydrolases"/>
    <property type="match status" value="1"/>
</dbReference>
<dbReference type="PANTHER" id="PTHR46082:SF6">
    <property type="entry name" value="AAA+ ATPASE DOMAIN-CONTAINING PROTEIN-RELATED"/>
    <property type="match status" value="1"/>
</dbReference>
<dbReference type="SUPFAM" id="SSF48452">
    <property type="entry name" value="TPR-like"/>
    <property type="match status" value="3"/>
</dbReference>
<keyword evidence="3" id="KW-1185">Reference proteome</keyword>
<protein>
    <recommendedName>
        <fullName evidence="1">AAA+ ATPase domain-containing protein</fullName>
    </recommendedName>
</protein>
<evidence type="ECO:0000313" key="2">
    <source>
        <dbReference type="EMBL" id="KAL1593476.1"/>
    </source>
</evidence>
<gene>
    <name evidence="2" type="ORF">SLS59_009357</name>
</gene>
<dbReference type="InterPro" id="IPR002182">
    <property type="entry name" value="NB-ARC"/>
</dbReference>
<proteinExistence type="predicted"/>
<dbReference type="Pfam" id="PF13374">
    <property type="entry name" value="TPR_10"/>
    <property type="match status" value="4"/>
</dbReference>
<dbReference type="InterPro" id="IPR011990">
    <property type="entry name" value="TPR-like_helical_dom_sf"/>
</dbReference>
<dbReference type="SMART" id="SM00382">
    <property type="entry name" value="AAA"/>
    <property type="match status" value="1"/>
</dbReference>
<dbReference type="InterPro" id="IPR003593">
    <property type="entry name" value="AAA+_ATPase"/>
</dbReference>
<dbReference type="PRINTS" id="PR00381">
    <property type="entry name" value="KINESINLIGHT"/>
</dbReference>
<feature type="domain" description="AAA+ ATPase" evidence="1">
    <location>
        <begin position="130"/>
        <end position="276"/>
    </location>
</feature>
<dbReference type="InterPro" id="IPR053137">
    <property type="entry name" value="NLR-like"/>
</dbReference>
<accession>A0ABR3QMV6</accession>
<dbReference type="InterPro" id="IPR019734">
    <property type="entry name" value="TPR_rpt"/>
</dbReference>
<dbReference type="Pfam" id="PF13424">
    <property type="entry name" value="TPR_12"/>
    <property type="match status" value="2"/>
</dbReference>